<dbReference type="InterPro" id="IPR056504">
    <property type="entry name" value="HTH_HVO_0163_N"/>
</dbReference>
<dbReference type="Gene3D" id="1.10.10.10">
    <property type="entry name" value="Winged helix-like DNA-binding domain superfamily/Winged helix DNA-binding domain"/>
    <property type="match status" value="2"/>
</dbReference>
<gene>
    <name evidence="2" type="ORF">JW744_01295</name>
</gene>
<dbReference type="InterPro" id="IPR001845">
    <property type="entry name" value="HTH_ArsR_DNA-bd_dom"/>
</dbReference>
<dbReference type="AlphaFoldDB" id="A0A939C8M3"/>
<evidence type="ECO:0000259" key="1">
    <source>
        <dbReference type="PROSITE" id="PS50987"/>
    </source>
</evidence>
<dbReference type="PANTHER" id="PTHR36216">
    <property type="entry name" value="TRANSCRIPTIONAL REGULATOR, TRMB"/>
    <property type="match status" value="1"/>
</dbReference>
<organism evidence="2 3">
    <name type="scientific">Candidatus Iainarchaeum sp</name>
    <dbReference type="NCBI Taxonomy" id="3101447"/>
    <lineage>
        <taxon>Archaea</taxon>
        <taxon>Candidatus Iainarchaeota</taxon>
        <taxon>Candidatus Iainarchaeia</taxon>
        <taxon>Candidatus Iainarchaeales</taxon>
        <taxon>Candidatus Iainarchaeaceae</taxon>
        <taxon>Candidatus Iainarchaeum</taxon>
    </lineage>
</organism>
<accession>A0A939C8M3</accession>
<proteinExistence type="predicted"/>
<dbReference type="InterPro" id="IPR036388">
    <property type="entry name" value="WH-like_DNA-bd_sf"/>
</dbReference>
<evidence type="ECO:0000313" key="3">
    <source>
        <dbReference type="Proteomes" id="UP000809243"/>
    </source>
</evidence>
<dbReference type="SMART" id="SM00418">
    <property type="entry name" value="HTH_ARSR"/>
    <property type="match status" value="2"/>
</dbReference>
<dbReference type="PANTHER" id="PTHR36216:SF1">
    <property type="entry name" value="HTH ARSR-TYPE DOMAIN-CONTAINING PROTEIN"/>
    <property type="match status" value="1"/>
</dbReference>
<dbReference type="GO" id="GO:0003700">
    <property type="term" value="F:DNA-binding transcription factor activity"/>
    <property type="evidence" value="ECO:0007669"/>
    <property type="project" value="InterPro"/>
</dbReference>
<dbReference type="CDD" id="cd00090">
    <property type="entry name" value="HTH_ARSR"/>
    <property type="match status" value="2"/>
</dbReference>
<name>A0A939C8M3_9ARCH</name>
<comment type="caution">
    <text evidence="2">The sequence shown here is derived from an EMBL/GenBank/DDBJ whole genome shotgun (WGS) entry which is preliminary data.</text>
</comment>
<dbReference type="InterPro" id="IPR011991">
    <property type="entry name" value="ArsR-like_HTH"/>
</dbReference>
<dbReference type="Proteomes" id="UP000809243">
    <property type="component" value="Unassembled WGS sequence"/>
</dbReference>
<evidence type="ECO:0000313" key="2">
    <source>
        <dbReference type="EMBL" id="MBN2067082.1"/>
    </source>
</evidence>
<sequence length="196" mass="22730">MQGEQLDEALALDVRNKIYRTITRNPGLHFRELQRRTKIATGSLQYHLEFLQKRHLIRTDKQGKFVRYYSVRGKQLGEQQQVMNLLRQESLRKIMLLLLTKKRANNEKIAETVGLSPSTVSWHMLKLVEAGVVEKRRVGRKTFFYIVNPDETAQLLSSYKRSFLDEMVNGFVAMWEELEVPEQSRPAGAGKKAISP</sequence>
<dbReference type="EMBL" id="JAFGDB010000022">
    <property type="protein sequence ID" value="MBN2067082.1"/>
    <property type="molecule type" value="Genomic_DNA"/>
</dbReference>
<dbReference type="Pfam" id="PF24266">
    <property type="entry name" value="HTH_HVO_0163_N"/>
    <property type="match status" value="1"/>
</dbReference>
<reference evidence="2" key="1">
    <citation type="submission" date="2021-01" db="EMBL/GenBank/DDBJ databases">
        <title>Active Sulfur Cycling in an Early Earth Analoge.</title>
        <authorList>
            <person name="Hahn C.R."/>
            <person name="Youssef N.H."/>
            <person name="Elshahed M."/>
        </authorList>
    </citation>
    <scope>NUCLEOTIDE SEQUENCE</scope>
    <source>
        <strain evidence="2">Zod_Metabat.1151</strain>
    </source>
</reference>
<protein>
    <submittedName>
        <fullName evidence="2">Winged helix-turn-helix transcriptional regulator</fullName>
    </submittedName>
</protein>
<dbReference type="PROSITE" id="PS50987">
    <property type="entry name" value="HTH_ARSR_2"/>
    <property type="match status" value="1"/>
</dbReference>
<dbReference type="Pfam" id="PF13412">
    <property type="entry name" value="HTH_24"/>
    <property type="match status" value="1"/>
</dbReference>
<dbReference type="SUPFAM" id="SSF46785">
    <property type="entry name" value="Winged helix' DNA-binding domain"/>
    <property type="match status" value="2"/>
</dbReference>
<feature type="domain" description="HTH arsR-type" evidence="1">
    <location>
        <begin position="71"/>
        <end position="166"/>
    </location>
</feature>
<dbReference type="InterPro" id="IPR036390">
    <property type="entry name" value="WH_DNA-bd_sf"/>
</dbReference>